<dbReference type="SUPFAM" id="SSF50249">
    <property type="entry name" value="Nucleic acid-binding proteins"/>
    <property type="match status" value="1"/>
</dbReference>
<name>A0ABV3HW99_9ACTN</name>
<feature type="domain" description="CSD" evidence="1">
    <location>
        <begin position="124"/>
        <end position="189"/>
    </location>
</feature>
<dbReference type="InterPro" id="IPR002059">
    <property type="entry name" value="CSP_DNA-bd"/>
</dbReference>
<protein>
    <submittedName>
        <fullName evidence="2">Cold shock domain-containing protein</fullName>
    </submittedName>
</protein>
<dbReference type="Pfam" id="PF00313">
    <property type="entry name" value="CSD"/>
    <property type="match status" value="1"/>
</dbReference>
<dbReference type="InterPro" id="IPR012340">
    <property type="entry name" value="NA-bd_OB-fold"/>
</dbReference>
<organism evidence="2 3">
    <name type="scientific">Streptomyces kurssanovii</name>
    <dbReference type="NCBI Taxonomy" id="67312"/>
    <lineage>
        <taxon>Bacteria</taxon>
        <taxon>Bacillati</taxon>
        <taxon>Actinomycetota</taxon>
        <taxon>Actinomycetes</taxon>
        <taxon>Kitasatosporales</taxon>
        <taxon>Streptomycetaceae</taxon>
        <taxon>Streptomyces</taxon>
    </lineage>
</organism>
<evidence type="ECO:0000313" key="2">
    <source>
        <dbReference type="EMBL" id="MEV4682820.1"/>
    </source>
</evidence>
<proteinExistence type="predicted"/>
<gene>
    <name evidence="2" type="ORF">AB0K36_18775</name>
</gene>
<evidence type="ECO:0000259" key="1">
    <source>
        <dbReference type="PROSITE" id="PS51857"/>
    </source>
</evidence>
<dbReference type="Proteomes" id="UP001552521">
    <property type="component" value="Unassembled WGS sequence"/>
</dbReference>
<dbReference type="RefSeq" id="WP_364595338.1">
    <property type="nucleotide sequence ID" value="NZ_JBFAQK010000024.1"/>
</dbReference>
<dbReference type="EMBL" id="JBFAQK010000024">
    <property type="protein sequence ID" value="MEV4682820.1"/>
    <property type="molecule type" value="Genomic_DNA"/>
</dbReference>
<dbReference type="PROSITE" id="PS51857">
    <property type="entry name" value="CSD_2"/>
    <property type="match status" value="1"/>
</dbReference>
<accession>A0ABV3HW99</accession>
<evidence type="ECO:0000313" key="3">
    <source>
        <dbReference type="Proteomes" id="UP001552521"/>
    </source>
</evidence>
<dbReference type="Gene3D" id="2.40.50.140">
    <property type="entry name" value="Nucleic acid-binding proteins"/>
    <property type="match status" value="1"/>
</dbReference>
<reference evidence="2 3" key="1">
    <citation type="submission" date="2024-06" db="EMBL/GenBank/DDBJ databases">
        <title>The Natural Products Discovery Center: Release of the First 8490 Sequenced Strains for Exploring Actinobacteria Biosynthetic Diversity.</title>
        <authorList>
            <person name="Kalkreuter E."/>
            <person name="Kautsar S.A."/>
            <person name="Yang D."/>
            <person name="Bader C.D."/>
            <person name="Teijaro C.N."/>
            <person name="Fluegel L."/>
            <person name="Davis C.M."/>
            <person name="Simpson J.R."/>
            <person name="Lauterbach L."/>
            <person name="Steele A.D."/>
            <person name="Gui C."/>
            <person name="Meng S."/>
            <person name="Li G."/>
            <person name="Viehrig K."/>
            <person name="Ye F."/>
            <person name="Su P."/>
            <person name="Kiefer A.F."/>
            <person name="Nichols A."/>
            <person name="Cepeda A.J."/>
            <person name="Yan W."/>
            <person name="Fan B."/>
            <person name="Jiang Y."/>
            <person name="Adhikari A."/>
            <person name="Zheng C.-J."/>
            <person name="Schuster L."/>
            <person name="Cowan T.M."/>
            <person name="Smanski M.J."/>
            <person name="Chevrette M.G."/>
            <person name="De Carvalho L.P.S."/>
            <person name="Shen B."/>
        </authorList>
    </citation>
    <scope>NUCLEOTIDE SEQUENCE [LARGE SCALE GENOMIC DNA]</scope>
    <source>
        <strain evidence="2 3">NPDC049344</strain>
    </source>
</reference>
<sequence>MSLPSSWPARIRDSSTFSQCISGNTRDAPRRVVPPAAYDFAGGVGSRPAPVITGGGGSSGVGHEVFRCDGPREQVARPAGAWRGRVRRGVLLALKARLLWPVVSGRTLCEPPPPSRGSRRGCPVPLGTVKWFDPERGVGLVVPDDGRPDAVAYRSAIHGHGGHSLLVGERVFFDLTRDSAGIRADNICPVSAEAPPDTRSSDGSGPLGLCPAVDEAVGLGAGRDHRAVEA</sequence>
<comment type="caution">
    <text evidence="2">The sequence shown here is derived from an EMBL/GenBank/DDBJ whole genome shotgun (WGS) entry which is preliminary data.</text>
</comment>
<keyword evidence="3" id="KW-1185">Reference proteome</keyword>